<comment type="caution">
    <text evidence="4">The sequence shown here is derived from an EMBL/GenBank/DDBJ whole genome shotgun (WGS) entry which is preliminary data.</text>
</comment>
<keyword evidence="5" id="KW-1185">Reference proteome</keyword>
<keyword evidence="2" id="KW-0812">Transmembrane</keyword>
<sequence length="383" mass="40300">MRPRRQHCGPAEPPGRHTAQHPPPVPATRTSRPRLAPVAGTHTRAARPCRATPCRPPVRAGGCRARPGIDFGGISSAKGHTMRKVSIIVAAALAVLTIAILVFDIVLPAYTGILHAVTLPLIAALAVFLLIAILLDRGRRGVRPTAAGEALRDHAHLVLAQMAALQGDLAAHARGLVGRVRLVSNTVALAEFLPPVLAPWLAANPTIALAVEERPSPEIVRDVMAGRADIGLAADSVDLGGLACFPFAVDRLVLVVPRDHRLARLRSIPFAAAAAEPFVALAGDSALQRHVAGHAARAGRRLAVRIAVQGFDAVCRMVEAGIGVAVVPDIAAARCRRSMAIAAVRLTDSWSERRLVVGIRRMAALGPPARSLVEHLRASAWAA</sequence>
<feature type="transmembrane region" description="Helical" evidence="2">
    <location>
        <begin position="113"/>
        <end position="135"/>
    </location>
</feature>
<reference evidence="4 5" key="1">
    <citation type="submission" date="2017-07" db="EMBL/GenBank/DDBJ databases">
        <title>Draft Genome Sequences of Select Purple Nonsulfur Bacteria.</title>
        <authorList>
            <person name="Lasarre B."/>
            <person name="Mckinlay J.B."/>
        </authorList>
    </citation>
    <scope>NUCLEOTIDE SEQUENCE [LARGE SCALE GENOMIC DNA]</scope>
    <source>
        <strain evidence="4 5">DSM 11907</strain>
    </source>
</reference>
<dbReference type="PANTHER" id="PTHR30419:SF2">
    <property type="entry name" value="LYSR FAMILY TRANSCRIPTIONAL REGULATOR"/>
    <property type="match status" value="1"/>
</dbReference>
<organism evidence="4 5">
    <name type="scientific">Rhodoplanes elegans</name>
    <dbReference type="NCBI Taxonomy" id="29408"/>
    <lineage>
        <taxon>Bacteria</taxon>
        <taxon>Pseudomonadati</taxon>
        <taxon>Pseudomonadota</taxon>
        <taxon>Alphaproteobacteria</taxon>
        <taxon>Hyphomicrobiales</taxon>
        <taxon>Nitrobacteraceae</taxon>
        <taxon>Rhodoplanes</taxon>
    </lineage>
</organism>
<dbReference type="CDD" id="cd08421">
    <property type="entry name" value="PBP2_LTTR_like_1"/>
    <property type="match status" value="1"/>
</dbReference>
<gene>
    <name evidence="4" type="ORF">CH338_20610</name>
</gene>
<dbReference type="InterPro" id="IPR050950">
    <property type="entry name" value="HTH-type_LysR_regulators"/>
</dbReference>
<dbReference type="Gene3D" id="3.40.190.290">
    <property type="match status" value="1"/>
</dbReference>
<proteinExistence type="predicted"/>
<dbReference type="InterPro" id="IPR005119">
    <property type="entry name" value="LysR_subst-bd"/>
</dbReference>
<evidence type="ECO:0000256" key="1">
    <source>
        <dbReference type="SAM" id="MobiDB-lite"/>
    </source>
</evidence>
<feature type="transmembrane region" description="Helical" evidence="2">
    <location>
        <begin position="85"/>
        <end position="107"/>
    </location>
</feature>
<keyword evidence="2" id="KW-0472">Membrane</keyword>
<dbReference type="Pfam" id="PF03466">
    <property type="entry name" value="LysR_substrate"/>
    <property type="match status" value="1"/>
</dbReference>
<evidence type="ECO:0000313" key="5">
    <source>
        <dbReference type="Proteomes" id="UP000248863"/>
    </source>
</evidence>
<dbReference type="OrthoDB" id="9785974at2"/>
<evidence type="ECO:0000256" key="2">
    <source>
        <dbReference type="SAM" id="Phobius"/>
    </source>
</evidence>
<dbReference type="PANTHER" id="PTHR30419">
    <property type="entry name" value="HTH-TYPE TRANSCRIPTIONAL REGULATOR YBHD"/>
    <property type="match status" value="1"/>
</dbReference>
<accession>A0A327K7E6</accession>
<protein>
    <recommendedName>
        <fullName evidence="3">LysR substrate-binding domain-containing protein</fullName>
    </recommendedName>
</protein>
<dbReference type="SUPFAM" id="SSF53850">
    <property type="entry name" value="Periplasmic binding protein-like II"/>
    <property type="match status" value="1"/>
</dbReference>
<keyword evidence="2" id="KW-1133">Transmembrane helix</keyword>
<dbReference type="Gene3D" id="1.10.10.10">
    <property type="entry name" value="Winged helix-like DNA-binding domain superfamily/Winged helix DNA-binding domain"/>
    <property type="match status" value="1"/>
</dbReference>
<feature type="region of interest" description="Disordered" evidence="1">
    <location>
        <begin position="1"/>
        <end position="53"/>
    </location>
</feature>
<dbReference type="EMBL" id="NPEU01000299">
    <property type="protein sequence ID" value="RAI34630.1"/>
    <property type="molecule type" value="Genomic_DNA"/>
</dbReference>
<dbReference type="GO" id="GO:0006355">
    <property type="term" value="P:regulation of DNA-templated transcription"/>
    <property type="evidence" value="ECO:0007669"/>
    <property type="project" value="TreeGrafter"/>
</dbReference>
<evidence type="ECO:0000259" key="3">
    <source>
        <dbReference type="Pfam" id="PF03466"/>
    </source>
</evidence>
<feature type="domain" description="LysR substrate-binding" evidence="3">
    <location>
        <begin position="174"/>
        <end position="379"/>
    </location>
</feature>
<dbReference type="GO" id="GO:0005829">
    <property type="term" value="C:cytosol"/>
    <property type="evidence" value="ECO:0007669"/>
    <property type="project" value="TreeGrafter"/>
</dbReference>
<name>A0A327K7E6_9BRAD</name>
<evidence type="ECO:0000313" key="4">
    <source>
        <dbReference type="EMBL" id="RAI34630.1"/>
    </source>
</evidence>
<dbReference type="AlphaFoldDB" id="A0A327K7E6"/>
<dbReference type="InterPro" id="IPR036388">
    <property type="entry name" value="WH-like_DNA-bd_sf"/>
</dbReference>
<dbReference type="Proteomes" id="UP000248863">
    <property type="component" value="Unassembled WGS sequence"/>
</dbReference>